<keyword evidence="4" id="KW-1185">Reference proteome</keyword>
<dbReference type="PANTHER" id="PTHR33393">
    <property type="entry name" value="POLYGLUTAMINE SYNTHESIS ACCESSORY PROTEIN RV0574C-RELATED"/>
    <property type="match status" value="1"/>
</dbReference>
<dbReference type="CDD" id="cd07381">
    <property type="entry name" value="MPP_CapA"/>
    <property type="match status" value="1"/>
</dbReference>
<dbReference type="AlphaFoldDB" id="A0A494ZT41"/>
<protein>
    <submittedName>
        <fullName evidence="3">CapA family protein</fullName>
    </submittedName>
</protein>
<dbReference type="SMART" id="SM00854">
    <property type="entry name" value="PGA_cap"/>
    <property type="match status" value="1"/>
</dbReference>
<dbReference type="Proteomes" id="UP000269301">
    <property type="component" value="Unassembled WGS sequence"/>
</dbReference>
<comment type="caution">
    <text evidence="3">The sequence shown here is derived from an EMBL/GenBank/DDBJ whole genome shotgun (WGS) entry which is preliminary data.</text>
</comment>
<dbReference type="SUPFAM" id="SSF56300">
    <property type="entry name" value="Metallo-dependent phosphatases"/>
    <property type="match status" value="1"/>
</dbReference>
<evidence type="ECO:0000313" key="3">
    <source>
        <dbReference type="EMBL" id="RKQ29278.1"/>
    </source>
</evidence>
<dbReference type="EMBL" id="RBZP01000025">
    <property type="protein sequence ID" value="RKQ29278.1"/>
    <property type="molecule type" value="Genomic_DNA"/>
</dbReference>
<dbReference type="OrthoDB" id="9810906at2"/>
<reference evidence="3 4" key="1">
    <citation type="journal article" date="2016" name="Int. J. Syst. Evol. Microbiol.">
        <title>Oceanobacillus halophilus sp. nov., a novel moderately halophilic bacterium from a hypersaline lake.</title>
        <authorList>
            <person name="Amoozegar M.A."/>
            <person name="Bagheri M."/>
            <person name="Makhdoumi A."/>
            <person name="Nikou M.M."/>
            <person name="Fazeli S.A.S."/>
            <person name="Schumann P."/>
            <person name="Sproer C."/>
            <person name="Sanchez-Porro C."/>
            <person name="Ventosa A."/>
        </authorList>
    </citation>
    <scope>NUCLEOTIDE SEQUENCE [LARGE SCALE GENOMIC DNA]</scope>
    <source>
        <strain evidence="3 4">DSM 23996</strain>
    </source>
</reference>
<organism evidence="3 4">
    <name type="scientific">Oceanobacillus halophilus</name>
    <dbReference type="NCBI Taxonomy" id="930130"/>
    <lineage>
        <taxon>Bacteria</taxon>
        <taxon>Bacillati</taxon>
        <taxon>Bacillota</taxon>
        <taxon>Bacilli</taxon>
        <taxon>Bacillales</taxon>
        <taxon>Bacillaceae</taxon>
        <taxon>Oceanobacillus</taxon>
    </lineage>
</organism>
<dbReference type="InterPro" id="IPR019079">
    <property type="entry name" value="Capsule_synth_CapA"/>
</dbReference>
<dbReference type="Pfam" id="PF09587">
    <property type="entry name" value="PGA_cap"/>
    <property type="match status" value="1"/>
</dbReference>
<name>A0A494ZT41_9BACI</name>
<dbReference type="InterPro" id="IPR052169">
    <property type="entry name" value="CW_Biosynth-Accessory"/>
</dbReference>
<dbReference type="PANTHER" id="PTHR33393:SF13">
    <property type="entry name" value="PGA BIOSYNTHESIS PROTEIN CAPA"/>
    <property type="match status" value="1"/>
</dbReference>
<evidence type="ECO:0000256" key="1">
    <source>
        <dbReference type="ARBA" id="ARBA00005662"/>
    </source>
</evidence>
<accession>A0A494ZT41</accession>
<evidence type="ECO:0000259" key="2">
    <source>
        <dbReference type="SMART" id="SM00854"/>
    </source>
</evidence>
<comment type="similarity">
    <text evidence="1">Belongs to the CapA family.</text>
</comment>
<sequence>MTMKKTTFVATGDSFINRRLSRGDFDTKLAGIISSAAFRFTNLETTLHRSQGYPSALSGGTWAMSDPSVLQDLLQYSFNCMAWANNHTLDYLYGGLEATEETLDANGVVHAGVGENLAAASSPKYLDTGEGRVALISATSTFHDFWRAGDQRPDMIGRPGVNPLRVETTYQVGREHMEQLKEIAAATDINAENDLAVKEGFATSDGVDFQFGDYTFRMGKEEKMVREPHKGDMDRIIKAIHEGNRQADHVVVSIHCHEINKDRKDVAPDFLETFARTCIDEGAHAVIGHGPHVLRGIEIYKKRPIFYSLGNFIFQNDTVEKLPSDFYEKYNLPMTATVADALDARSANNTKGLGVNPAVWESVVPYWEMENGSLTKLVFYPIDLGFDLPRYKKGWPKLSKQHQVLESLAKLSEPYGTKFSIEDGVATVRLD</sequence>
<dbReference type="InterPro" id="IPR029052">
    <property type="entry name" value="Metallo-depent_PP-like"/>
</dbReference>
<feature type="domain" description="Capsule synthesis protein CapA" evidence="2">
    <location>
        <begin position="7"/>
        <end position="316"/>
    </location>
</feature>
<proteinExistence type="inferred from homology"/>
<gene>
    <name evidence="3" type="ORF">D8M06_18030</name>
</gene>
<evidence type="ECO:0000313" key="4">
    <source>
        <dbReference type="Proteomes" id="UP000269301"/>
    </source>
</evidence>